<dbReference type="PANTHER" id="PTHR11606">
    <property type="entry name" value="GLUTAMATE DEHYDROGENASE"/>
    <property type="match status" value="1"/>
</dbReference>
<evidence type="ECO:0000313" key="6">
    <source>
        <dbReference type="Proteomes" id="UP001219933"/>
    </source>
</evidence>
<sequence length="673" mass="75880">MLHFCNRLGTSYRALRGILDDSDPHQAAVLNDIKLRFREETFTRQSIYEVINSFPNLVRLLYVHFANIHYPRTRADKEIIQTLSVQRLSNEQLLSDEQLESVISKETNNSHERQVFQALLTFNRSVLKTNFYTPTKVALSFRLDPSFLPDAEYPTRPFGIFFVVGIEFRGFHVRFRDVARGGIRVIRSRNRENYSINQRTLFDENYNLALTQNLKNKDIPEGGAKGTILPNVDVQPRIAFEKYVDALLDLMIRGSTPGIKEPIVDLHGQEEILFLGPDEGTAEFMDWGALHARERGAPWWKSFTTGKSAATLGGVPHDVFGMTSRSVREYKLGIYKRLGLREEDVTKVQTGGPDGDLGSNEILLSKDKTIAVIDGSGVVWDLEGLDRDELVRLAKARQMVSNFDTSKLSKQGFRLLVDQRDVTLPSGELVVSGITFRNTAHRRFKADIFVPCGGRPETINGTEVQTMCDENGNSPYKYIVEGANLFITRIARVDLEKRGVILFPDASANKGGVTSSSLEVLVGLSLTDEEYIDWMCFKDNKPTDFYMGYVHDIQDIIARNAAAEFEAIWREHDETGRPRSVISTELSTALNELSEQIEGTNLYEQEHVRRAVLTQVFPKTLVNAVGLEELQRRVPNAYLRSAFAAQLAAGFVYAKGPRASHVDFYNHIAALTA</sequence>
<dbReference type="EMBL" id="CP119881">
    <property type="protein sequence ID" value="WFD36785.1"/>
    <property type="molecule type" value="Genomic_DNA"/>
</dbReference>
<evidence type="ECO:0000256" key="3">
    <source>
        <dbReference type="ARBA" id="ARBA00023027"/>
    </source>
</evidence>
<dbReference type="GO" id="GO:0006538">
    <property type="term" value="P:L-glutamate catabolic process"/>
    <property type="evidence" value="ECO:0007669"/>
    <property type="project" value="TreeGrafter"/>
</dbReference>
<organism evidence="5 6">
    <name type="scientific">Malassezia cuniculi</name>
    <dbReference type="NCBI Taxonomy" id="948313"/>
    <lineage>
        <taxon>Eukaryota</taxon>
        <taxon>Fungi</taxon>
        <taxon>Dikarya</taxon>
        <taxon>Basidiomycota</taxon>
        <taxon>Ustilaginomycotina</taxon>
        <taxon>Malasseziomycetes</taxon>
        <taxon>Malasseziales</taxon>
        <taxon>Malasseziaceae</taxon>
        <taxon>Malassezia</taxon>
    </lineage>
</organism>
<dbReference type="GO" id="GO:0004352">
    <property type="term" value="F:glutamate dehydrogenase (NAD+) activity"/>
    <property type="evidence" value="ECO:0007669"/>
    <property type="project" value="UniProtKB-EC"/>
</dbReference>
<dbReference type="EC" id="1.4.1.2" evidence="5"/>
<dbReference type="Pfam" id="PF00208">
    <property type="entry name" value="ELFV_dehydrog"/>
    <property type="match status" value="1"/>
</dbReference>
<dbReference type="SUPFAM" id="SSF53223">
    <property type="entry name" value="Aminoacid dehydrogenase-like, N-terminal domain"/>
    <property type="match status" value="1"/>
</dbReference>
<comment type="similarity">
    <text evidence="1">Belongs to the Glu/Leu/Phe/Val dehydrogenases family.</text>
</comment>
<reference evidence="5" key="1">
    <citation type="submission" date="2023-03" db="EMBL/GenBank/DDBJ databases">
        <title>Mating type loci evolution in Malassezia.</title>
        <authorList>
            <person name="Coelho M.A."/>
        </authorList>
    </citation>
    <scope>NUCLEOTIDE SEQUENCE</scope>
    <source>
        <strain evidence="5">CBS 11721</strain>
    </source>
</reference>
<dbReference type="SUPFAM" id="SSF51735">
    <property type="entry name" value="NAD(P)-binding Rossmann-fold domains"/>
    <property type="match status" value="1"/>
</dbReference>
<feature type="domain" description="Glutamate/phenylalanine/leucine/valine/L-tryptophan dehydrogenase C-terminal" evidence="4">
    <location>
        <begin position="314"/>
        <end position="576"/>
    </location>
</feature>
<dbReference type="InterPro" id="IPR006096">
    <property type="entry name" value="Glu/Leu/Phe/Val/Trp_DH_C"/>
</dbReference>
<keyword evidence="2 5" id="KW-0560">Oxidoreductase</keyword>
<keyword evidence="3" id="KW-0520">NAD</keyword>
<dbReference type="GO" id="GO:0005739">
    <property type="term" value="C:mitochondrion"/>
    <property type="evidence" value="ECO:0007669"/>
    <property type="project" value="TreeGrafter"/>
</dbReference>
<dbReference type="InterPro" id="IPR046346">
    <property type="entry name" value="Aminoacid_DH-like_N_sf"/>
</dbReference>
<evidence type="ECO:0000256" key="1">
    <source>
        <dbReference type="ARBA" id="ARBA00006382"/>
    </source>
</evidence>
<name>A0AAF0EXE0_9BASI</name>
<dbReference type="Proteomes" id="UP001219933">
    <property type="component" value="Chromosome 5"/>
</dbReference>
<keyword evidence="6" id="KW-1185">Reference proteome</keyword>
<dbReference type="Gene3D" id="3.40.50.720">
    <property type="entry name" value="NAD(P)-binding Rossmann-like Domain"/>
    <property type="match status" value="1"/>
</dbReference>
<gene>
    <name evidence="5" type="primary">GDH2_2</name>
    <name evidence="5" type="ORF">MCUN1_003674</name>
</gene>
<proteinExistence type="inferred from homology"/>
<dbReference type="SMART" id="SM00839">
    <property type="entry name" value="ELFV_dehydrog"/>
    <property type="match status" value="1"/>
</dbReference>
<dbReference type="PANTHER" id="PTHR11606:SF24">
    <property type="entry name" value="NAD-SPECIFIC GLUTAMATE DEHYDROGENASE"/>
    <property type="match status" value="1"/>
</dbReference>
<protein>
    <submittedName>
        <fullName evidence="5">Glutamate dehydrogenase</fullName>
        <ecNumber evidence="5">1.4.1.2</ecNumber>
    </submittedName>
</protein>
<dbReference type="InterPro" id="IPR036291">
    <property type="entry name" value="NAD(P)-bd_dom_sf"/>
</dbReference>
<dbReference type="AlphaFoldDB" id="A0AAF0EXE0"/>
<evidence type="ECO:0000313" key="5">
    <source>
        <dbReference type="EMBL" id="WFD36785.1"/>
    </source>
</evidence>
<accession>A0AAF0EXE0</accession>
<evidence type="ECO:0000259" key="4">
    <source>
        <dbReference type="SMART" id="SM00839"/>
    </source>
</evidence>
<evidence type="ECO:0000256" key="2">
    <source>
        <dbReference type="ARBA" id="ARBA00023002"/>
    </source>
</evidence>